<evidence type="ECO:0000256" key="5">
    <source>
        <dbReference type="ARBA" id="ARBA00023163"/>
    </source>
</evidence>
<evidence type="ECO:0000256" key="7">
    <source>
        <dbReference type="SAM" id="MobiDB-lite"/>
    </source>
</evidence>
<dbReference type="PANTHER" id="PTHR45614">
    <property type="entry name" value="MYB PROTEIN-RELATED"/>
    <property type="match status" value="1"/>
</dbReference>
<dbReference type="SMART" id="SM00717">
    <property type="entry name" value="SANT"/>
    <property type="match status" value="3"/>
</dbReference>
<feature type="compositionally biased region" description="Polar residues" evidence="7">
    <location>
        <begin position="629"/>
        <end position="640"/>
    </location>
</feature>
<protein>
    <submittedName>
        <fullName evidence="10">Uncharacterized protein</fullName>
    </submittedName>
</protein>
<evidence type="ECO:0000256" key="2">
    <source>
        <dbReference type="ARBA" id="ARBA00022737"/>
    </source>
</evidence>
<keyword evidence="5" id="KW-0804">Transcription</keyword>
<dbReference type="GO" id="GO:0005634">
    <property type="term" value="C:nucleus"/>
    <property type="evidence" value="ECO:0007669"/>
    <property type="project" value="UniProtKB-SubCell"/>
</dbReference>
<accession>A0A9W7FKX2</accession>
<sequence>MESSSSSKQPTASHVHLSNCNVDINGNTTAQIQTEDGRIVNAPVLTVVGSKDEGVAFVARPFVKKSSGVKWTPEEDTILRQAVEANGAKNWKNIAENLKGRTEVQCLHRWQKVLKPTLVKGPWTEAEDAKVVELVQRLGAKKWSAIAGHLPGRIGKQCRERWHNHLNPDINKSPWTAEEDLKILEAHEALGNRWAEIAKLLPGRTDNAIKNHWNSSMRRKIEKHLCKRQGVDSVKELRYLEDGRFDFGGDIGAVLDAVRGKDQGRRGKKRKGEESYEVHHHTDENELPAHMFQQMQTTTRPKSVPKKQRKSRTSTSSSSTSSSMIASIPQHPYPNHNNNASSYSFPTSSVSQTPLSLNDDQMNLMRSPATPHANASNRMANVDVDSLFMDGGFTYSSASPSPSRGKKKQPKVGGVARPSSSSEMAAQAAAQAALIEMNSTTGQAVHFSDDLQFNFSPNMKFSPGFSPGPGLQNPNLSKTLSIGQSPFPANTPGGYSLRATPARTVAGSATTPSMSFTPGGFKSQDLSKVFASGGAGMTPLVTNGIAANRTPLSSTVKNIIMGITTPATMQKDSGGMTASDLQHSRPTGGVFSPALSDISVGELFSGISANTPATVEKSNLSSRKLRESSIGSSPNDTKLSIISEGVNEDALSQSMASTQSSPPSPNQNARRVSLAASSASFRPPSLGASMLLNQSTASLMPPPSSKTPGYGDSDTNSGLTPSTTTSSGSVQKRYLRTSRRDSVKLNVSDLMSPNGEGEKSPEKERMQSRGPAKKRKFAPVVSGPGCQQVDI</sequence>
<evidence type="ECO:0000313" key="11">
    <source>
        <dbReference type="Proteomes" id="UP001165122"/>
    </source>
</evidence>
<feature type="compositionally biased region" description="Low complexity" evidence="7">
    <location>
        <begin position="313"/>
        <end position="323"/>
    </location>
</feature>
<evidence type="ECO:0000256" key="6">
    <source>
        <dbReference type="ARBA" id="ARBA00023242"/>
    </source>
</evidence>
<dbReference type="GO" id="GO:0000981">
    <property type="term" value="F:DNA-binding transcription factor activity, RNA polymerase II-specific"/>
    <property type="evidence" value="ECO:0007669"/>
    <property type="project" value="TreeGrafter"/>
</dbReference>
<comment type="caution">
    <text evidence="10">The sequence shown here is derived from an EMBL/GenBank/DDBJ whole genome shotgun (WGS) entry which is preliminary data.</text>
</comment>
<dbReference type="PROSITE" id="PS50090">
    <property type="entry name" value="MYB_LIKE"/>
    <property type="match status" value="3"/>
</dbReference>
<evidence type="ECO:0000256" key="1">
    <source>
        <dbReference type="ARBA" id="ARBA00004123"/>
    </source>
</evidence>
<dbReference type="Gene3D" id="1.10.10.60">
    <property type="entry name" value="Homeodomain-like"/>
    <property type="match status" value="3"/>
</dbReference>
<feature type="compositionally biased region" description="Basic residues" evidence="7">
    <location>
        <begin position="303"/>
        <end position="312"/>
    </location>
</feature>
<dbReference type="SUPFAM" id="SSF46689">
    <property type="entry name" value="Homeodomain-like"/>
    <property type="match status" value="2"/>
</dbReference>
<feature type="domain" description="HTH myb-type" evidence="9">
    <location>
        <begin position="115"/>
        <end position="170"/>
    </location>
</feature>
<proteinExistence type="predicted"/>
<feature type="compositionally biased region" description="Low complexity" evidence="7">
    <location>
        <begin position="715"/>
        <end position="729"/>
    </location>
</feature>
<evidence type="ECO:0000259" key="8">
    <source>
        <dbReference type="PROSITE" id="PS50090"/>
    </source>
</evidence>
<dbReference type="PROSITE" id="PS51294">
    <property type="entry name" value="HTH_MYB"/>
    <property type="match status" value="3"/>
</dbReference>
<dbReference type="AlphaFoldDB" id="A0A9W7FKX2"/>
<feature type="compositionally biased region" description="Basic and acidic residues" evidence="7">
    <location>
        <begin position="260"/>
        <end position="284"/>
    </location>
</feature>
<feature type="domain" description="Myb-like" evidence="8">
    <location>
        <begin position="115"/>
        <end position="166"/>
    </location>
</feature>
<dbReference type="InterPro" id="IPR009057">
    <property type="entry name" value="Homeodomain-like_sf"/>
</dbReference>
<evidence type="ECO:0000256" key="3">
    <source>
        <dbReference type="ARBA" id="ARBA00023015"/>
    </source>
</evidence>
<feature type="domain" description="HTH myb-type" evidence="9">
    <location>
        <begin position="171"/>
        <end position="221"/>
    </location>
</feature>
<keyword evidence="11" id="KW-1185">Reference proteome</keyword>
<gene>
    <name evidence="10" type="ORF">TrLO_g14617</name>
</gene>
<dbReference type="FunFam" id="1.10.10.60:FF:000010">
    <property type="entry name" value="Transcriptional activator Myb isoform A"/>
    <property type="match status" value="1"/>
</dbReference>
<feature type="region of interest" description="Disordered" evidence="7">
    <location>
        <begin position="260"/>
        <end position="377"/>
    </location>
</feature>
<dbReference type="InterPro" id="IPR001005">
    <property type="entry name" value="SANT/Myb"/>
</dbReference>
<feature type="domain" description="HTH myb-type" evidence="9">
    <location>
        <begin position="60"/>
        <end position="114"/>
    </location>
</feature>
<evidence type="ECO:0000313" key="10">
    <source>
        <dbReference type="EMBL" id="GMI13883.1"/>
    </source>
</evidence>
<dbReference type="InterPro" id="IPR050560">
    <property type="entry name" value="MYB_TF"/>
</dbReference>
<name>A0A9W7FKX2_9STRA</name>
<keyword evidence="3" id="KW-0805">Transcription regulation</keyword>
<feature type="domain" description="Myb-like" evidence="8">
    <location>
        <begin position="167"/>
        <end position="217"/>
    </location>
</feature>
<keyword evidence="6" id="KW-0539">Nucleus</keyword>
<feature type="compositionally biased region" description="Polar residues" evidence="7">
    <location>
        <begin position="650"/>
        <end position="659"/>
    </location>
</feature>
<keyword evidence="4" id="KW-0238">DNA-binding</keyword>
<feature type="region of interest" description="Disordered" evidence="7">
    <location>
        <begin position="696"/>
        <end position="791"/>
    </location>
</feature>
<dbReference type="OrthoDB" id="2143914at2759"/>
<reference evidence="11" key="1">
    <citation type="journal article" date="2023" name="Commun. Biol.">
        <title>Genome analysis of Parmales, the sister group of diatoms, reveals the evolutionary specialization of diatoms from phago-mixotrophs to photoautotrophs.</title>
        <authorList>
            <person name="Ban H."/>
            <person name="Sato S."/>
            <person name="Yoshikawa S."/>
            <person name="Yamada K."/>
            <person name="Nakamura Y."/>
            <person name="Ichinomiya M."/>
            <person name="Sato N."/>
            <person name="Blanc-Mathieu R."/>
            <person name="Endo H."/>
            <person name="Kuwata A."/>
            <person name="Ogata H."/>
        </authorList>
    </citation>
    <scope>NUCLEOTIDE SEQUENCE [LARGE SCALE GENOMIC DNA]</scope>
    <source>
        <strain evidence="11">NIES 3700</strain>
    </source>
</reference>
<dbReference type="Proteomes" id="UP001165122">
    <property type="component" value="Unassembled WGS sequence"/>
</dbReference>
<dbReference type="EMBL" id="BRXW01000202">
    <property type="protein sequence ID" value="GMI13883.1"/>
    <property type="molecule type" value="Genomic_DNA"/>
</dbReference>
<dbReference type="CDD" id="cd00167">
    <property type="entry name" value="SANT"/>
    <property type="match status" value="3"/>
</dbReference>
<dbReference type="Pfam" id="PF00249">
    <property type="entry name" value="Myb_DNA-binding"/>
    <property type="match status" value="3"/>
</dbReference>
<evidence type="ECO:0000259" key="9">
    <source>
        <dbReference type="PROSITE" id="PS51294"/>
    </source>
</evidence>
<feature type="compositionally biased region" description="Basic and acidic residues" evidence="7">
    <location>
        <begin position="756"/>
        <end position="767"/>
    </location>
</feature>
<evidence type="ECO:0000256" key="4">
    <source>
        <dbReference type="ARBA" id="ARBA00023125"/>
    </source>
</evidence>
<comment type="subcellular location">
    <subcellularLocation>
        <location evidence="1">Nucleus</location>
    </subcellularLocation>
</comment>
<organism evidence="10 11">
    <name type="scientific">Triparma laevis f. longispina</name>
    <dbReference type="NCBI Taxonomy" id="1714387"/>
    <lineage>
        <taxon>Eukaryota</taxon>
        <taxon>Sar</taxon>
        <taxon>Stramenopiles</taxon>
        <taxon>Ochrophyta</taxon>
        <taxon>Bolidophyceae</taxon>
        <taxon>Parmales</taxon>
        <taxon>Triparmaceae</taxon>
        <taxon>Triparma</taxon>
    </lineage>
</organism>
<dbReference type="FunFam" id="1.10.10.60:FF:000016">
    <property type="entry name" value="Transcriptional activator Myb isoform A"/>
    <property type="match status" value="1"/>
</dbReference>
<dbReference type="InterPro" id="IPR017930">
    <property type="entry name" value="Myb_dom"/>
</dbReference>
<dbReference type="PANTHER" id="PTHR45614:SF25">
    <property type="entry name" value="MYB PROTEIN"/>
    <property type="match status" value="1"/>
</dbReference>
<keyword evidence="2" id="KW-0677">Repeat</keyword>
<dbReference type="GO" id="GO:0000978">
    <property type="term" value="F:RNA polymerase II cis-regulatory region sequence-specific DNA binding"/>
    <property type="evidence" value="ECO:0007669"/>
    <property type="project" value="TreeGrafter"/>
</dbReference>
<feature type="domain" description="Myb-like" evidence="8">
    <location>
        <begin position="70"/>
        <end position="114"/>
    </location>
</feature>
<feature type="compositionally biased region" description="Polar residues" evidence="7">
    <location>
        <begin position="335"/>
        <end position="361"/>
    </location>
</feature>
<feature type="region of interest" description="Disordered" evidence="7">
    <location>
        <begin position="618"/>
        <end position="677"/>
    </location>
</feature>
<feature type="region of interest" description="Disordered" evidence="7">
    <location>
        <begin position="394"/>
        <end position="423"/>
    </location>
</feature>